<dbReference type="SMART" id="SM00226">
    <property type="entry name" value="LMWPc"/>
    <property type="match status" value="1"/>
</dbReference>
<evidence type="ECO:0000256" key="3">
    <source>
        <dbReference type="ARBA" id="ARBA00022801"/>
    </source>
</evidence>
<evidence type="ECO:0000256" key="2">
    <source>
        <dbReference type="ARBA" id="ARBA00013064"/>
    </source>
</evidence>
<name>A0AAJ4WC40_9GAMM</name>
<evidence type="ECO:0000256" key="5">
    <source>
        <dbReference type="ARBA" id="ARBA00051722"/>
    </source>
</evidence>
<dbReference type="SUPFAM" id="SSF52788">
    <property type="entry name" value="Phosphotyrosine protein phosphatases I"/>
    <property type="match status" value="1"/>
</dbReference>
<comment type="catalytic activity">
    <reaction evidence="5">
        <text>O-phospho-L-tyrosyl-[protein] + H2O = L-tyrosyl-[protein] + phosphate</text>
        <dbReference type="Rhea" id="RHEA:10684"/>
        <dbReference type="Rhea" id="RHEA-COMP:10136"/>
        <dbReference type="Rhea" id="RHEA-COMP:20101"/>
        <dbReference type="ChEBI" id="CHEBI:15377"/>
        <dbReference type="ChEBI" id="CHEBI:43474"/>
        <dbReference type="ChEBI" id="CHEBI:46858"/>
        <dbReference type="ChEBI" id="CHEBI:61978"/>
        <dbReference type="EC" id="3.1.3.48"/>
    </reaction>
</comment>
<feature type="active site" description="Nucleophile" evidence="6">
    <location>
        <position position="42"/>
    </location>
</feature>
<evidence type="ECO:0000256" key="4">
    <source>
        <dbReference type="ARBA" id="ARBA00022912"/>
    </source>
</evidence>
<dbReference type="AlphaFoldDB" id="A0AAJ4WC40"/>
<dbReference type="RefSeq" id="WP_074823669.1">
    <property type="nucleotide sequence ID" value="NZ_FOLW01000008.1"/>
</dbReference>
<dbReference type="PANTHER" id="PTHR11717:SF31">
    <property type="entry name" value="LOW MOLECULAR WEIGHT PROTEIN-TYROSINE-PHOSPHATASE ETP-RELATED"/>
    <property type="match status" value="1"/>
</dbReference>
<dbReference type="Gene3D" id="3.40.50.2300">
    <property type="match status" value="1"/>
</dbReference>
<keyword evidence="7" id="KW-0732">Signal</keyword>
<dbReference type="InterPro" id="IPR023485">
    <property type="entry name" value="Ptyr_pPase"/>
</dbReference>
<dbReference type="InterPro" id="IPR036196">
    <property type="entry name" value="Ptyr_pPase_sf"/>
</dbReference>
<dbReference type="InterPro" id="IPR017867">
    <property type="entry name" value="Tyr_phospatase_low_mol_wt"/>
</dbReference>
<protein>
    <recommendedName>
        <fullName evidence="2">protein-tyrosine-phosphatase</fullName>
        <ecNumber evidence="2">3.1.3.48</ecNumber>
    </recommendedName>
</protein>
<sequence length="189" mass="20864">MYFKTTLRNILFTLSALFISTSAVHAADAVSPQVEPEVIFICTGNTGRSPMAEALAKQLTAKNHWKMNIESRGVNVNPKETTPEKGTQTLLKERGIDISDHRAQSLTEQDIAKAQYLLTMTASHKEKVLKNYPQSAGKVFTLAEFAKNEQKDLDDPWGKPMDAYEKVASQLDTYLPLALAKIAAAKPAK</sequence>
<reference evidence="9 10" key="1">
    <citation type="submission" date="2016-10" db="EMBL/GenBank/DDBJ databases">
        <authorList>
            <person name="Varghese N."/>
            <person name="Submissions S."/>
        </authorList>
    </citation>
    <scope>NUCLEOTIDE SEQUENCE [LARGE SCALE GENOMIC DNA]</scope>
    <source>
        <strain evidence="9 10">DSM 5563</strain>
    </source>
</reference>
<dbReference type="Proteomes" id="UP000226420">
    <property type="component" value="Unassembled WGS sequence"/>
</dbReference>
<dbReference type="GO" id="GO:0004725">
    <property type="term" value="F:protein tyrosine phosphatase activity"/>
    <property type="evidence" value="ECO:0007669"/>
    <property type="project" value="UniProtKB-EC"/>
</dbReference>
<evidence type="ECO:0000256" key="1">
    <source>
        <dbReference type="ARBA" id="ARBA00011063"/>
    </source>
</evidence>
<feature type="active site" description="Proton donor" evidence="6">
    <location>
        <position position="155"/>
    </location>
</feature>
<proteinExistence type="inferred from homology"/>
<gene>
    <name evidence="9" type="ORF">SAMN02745723_108158</name>
</gene>
<evidence type="ECO:0000313" key="10">
    <source>
        <dbReference type="Proteomes" id="UP000226420"/>
    </source>
</evidence>
<evidence type="ECO:0000256" key="7">
    <source>
        <dbReference type="SAM" id="SignalP"/>
    </source>
</evidence>
<organism evidence="9 10">
    <name type="scientific">Pragia fontium DSM 5563 = ATCC 49100</name>
    <dbReference type="NCBI Taxonomy" id="1122977"/>
    <lineage>
        <taxon>Bacteria</taxon>
        <taxon>Pseudomonadati</taxon>
        <taxon>Pseudomonadota</taxon>
        <taxon>Gammaproteobacteria</taxon>
        <taxon>Enterobacterales</taxon>
        <taxon>Budviciaceae</taxon>
        <taxon>Pragia</taxon>
    </lineage>
</organism>
<feature type="active site" evidence="6">
    <location>
        <position position="48"/>
    </location>
</feature>
<dbReference type="Pfam" id="PF01451">
    <property type="entry name" value="LMWPc"/>
    <property type="match status" value="1"/>
</dbReference>
<comment type="caution">
    <text evidence="9">The sequence shown here is derived from an EMBL/GenBank/DDBJ whole genome shotgun (WGS) entry which is preliminary data.</text>
</comment>
<keyword evidence="4" id="KW-0904">Protein phosphatase</keyword>
<feature type="domain" description="Phosphotyrosine protein phosphatase I" evidence="8">
    <location>
        <begin position="36"/>
        <end position="181"/>
    </location>
</feature>
<dbReference type="CDD" id="cd16344">
    <property type="entry name" value="LMWPAP"/>
    <property type="match status" value="1"/>
</dbReference>
<dbReference type="PRINTS" id="PR00719">
    <property type="entry name" value="LMWPTPASE"/>
</dbReference>
<dbReference type="EMBL" id="FOLW01000008">
    <property type="protein sequence ID" value="SFD14233.1"/>
    <property type="molecule type" value="Genomic_DNA"/>
</dbReference>
<feature type="signal peptide" evidence="7">
    <location>
        <begin position="1"/>
        <end position="26"/>
    </location>
</feature>
<dbReference type="EC" id="3.1.3.48" evidence="2"/>
<dbReference type="PANTHER" id="PTHR11717">
    <property type="entry name" value="LOW MOLECULAR WEIGHT PROTEIN TYROSINE PHOSPHATASE"/>
    <property type="match status" value="1"/>
</dbReference>
<evidence type="ECO:0000259" key="8">
    <source>
        <dbReference type="SMART" id="SM00226"/>
    </source>
</evidence>
<comment type="similarity">
    <text evidence="1">Belongs to the low molecular weight phosphotyrosine protein phosphatase family.</text>
</comment>
<dbReference type="InterPro" id="IPR050438">
    <property type="entry name" value="LMW_PTPase"/>
</dbReference>
<accession>A0AAJ4WC40</accession>
<evidence type="ECO:0000313" key="9">
    <source>
        <dbReference type="EMBL" id="SFD14233.1"/>
    </source>
</evidence>
<feature type="chain" id="PRO_5042511245" description="protein-tyrosine-phosphatase" evidence="7">
    <location>
        <begin position="27"/>
        <end position="189"/>
    </location>
</feature>
<keyword evidence="3" id="KW-0378">Hydrolase</keyword>
<evidence type="ECO:0000256" key="6">
    <source>
        <dbReference type="PIRSR" id="PIRSR617867-1"/>
    </source>
</evidence>